<accession>A0A2S1LA46</accession>
<keyword evidence="2 5" id="KW-0812">Transmembrane</keyword>
<keyword evidence="7" id="KW-1185">Reference proteome</keyword>
<dbReference type="InterPro" id="IPR023271">
    <property type="entry name" value="Aquaporin-like"/>
</dbReference>
<dbReference type="GO" id="GO:0016020">
    <property type="term" value="C:membrane"/>
    <property type="evidence" value="ECO:0007669"/>
    <property type="project" value="UniProtKB-SubCell"/>
</dbReference>
<evidence type="ECO:0000256" key="5">
    <source>
        <dbReference type="SAM" id="Phobius"/>
    </source>
</evidence>
<dbReference type="InterPro" id="IPR011385">
    <property type="entry name" value="Site-sp_rcmbase"/>
</dbReference>
<dbReference type="KEGG" id="ffa:FFWV33_03200"/>
<evidence type="ECO:0000256" key="1">
    <source>
        <dbReference type="ARBA" id="ARBA00004141"/>
    </source>
</evidence>
<feature type="transmembrane region" description="Helical" evidence="5">
    <location>
        <begin position="493"/>
        <end position="514"/>
    </location>
</feature>
<dbReference type="AlphaFoldDB" id="A0A2S1LA46"/>
<gene>
    <name evidence="6" type="ORF">FFWV33_03200</name>
</gene>
<evidence type="ECO:0000256" key="4">
    <source>
        <dbReference type="ARBA" id="ARBA00023136"/>
    </source>
</evidence>
<keyword evidence="3 5" id="KW-1133">Transmembrane helix</keyword>
<protein>
    <submittedName>
        <fullName evidence="6">Recombinase</fullName>
    </submittedName>
</protein>
<dbReference type="Pfam" id="PF10136">
    <property type="entry name" value="SpecificRecomb"/>
    <property type="match status" value="1"/>
</dbReference>
<dbReference type="EMBL" id="CP020918">
    <property type="protein sequence ID" value="AWG20612.1"/>
    <property type="molecule type" value="Genomic_DNA"/>
</dbReference>
<dbReference type="OrthoDB" id="5688397at2"/>
<evidence type="ECO:0000313" key="7">
    <source>
        <dbReference type="Proteomes" id="UP000244527"/>
    </source>
</evidence>
<feature type="transmembrane region" description="Helical" evidence="5">
    <location>
        <begin position="557"/>
        <end position="582"/>
    </location>
</feature>
<feature type="transmembrane region" description="Helical" evidence="5">
    <location>
        <begin position="384"/>
        <end position="405"/>
    </location>
</feature>
<dbReference type="Gene3D" id="1.20.1080.10">
    <property type="entry name" value="Glycerol uptake facilitator protein"/>
    <property type="match status" value="1"/>
</dbReference>
<organism evidence="6 7">
    <name type="scientific">Flavobacterium faecale</name>
    <dbReference type="NCBI Taxonomy" id="1355330"/>
    <lineage>
        <taxon>Bacteria</taxon>
        <taxon>Pseudomonadati</taxon>
        <taxon>Bacteroidota</taxon>
        <taxon>Flavobacteriia</taxon>
        <taxon>Flavobacteriales</taxon>
        <taxon>Flavobacteriaceae</taxon>
        <taxon>Flavobacterium</taxon>
    </lineage>
</organism>
<feature type="transmembrane region" description="Helical" evidence="5">
    <location>
        <begin position="449"/>
        <end position="470"/>
    </location>
</feature>
<proteinExistence type="predicted"/>
<comment type="subcellular location">
    <subcellularLocation>
        <location evidence="1">Membrane</location>
        <topology evidence="1">Multi-pass membrane protein</topology>
    </subcellularLocation>
</comment>
<keyword evidence="4 5" id="KW-0472">Membrane</keyword>
<evidence type="ECO:0000313" key="6">
    <source>
        <dbReference type="EMBL" id="AWG20612.1"/>
    </source>
</evidence>
<dbReference type="Proteomes" id="UP000244527">
    <property type="component" value="Chromosome"/>
</dbReference>
<dbReference type="RefSeq" id="WP_108739571.1">
    <property type="nucleotide sequence ID" value="NZ_CP020918.1"/>
</dbReference>
<evidence type="ECO:0000256" key="3">
    <source>
        <dbReference type="ARBA" id="ARBA00022989"/>
    </source>
</evidence>
<evidence type="ECO:0000256" key="2">
    <source>
        <dbReference type="ARBA" id="ARBA00022692"/>
    </source>
</evidence>
<name>A0A2S1LA46_9FLAO</name>
<sequence>MNVRHQFQQDKTIKELFENHFDKGVYADERLLFLVDLIHVFRPKKPIKIEQVDMTECIDFLQNNPRYIPLLRDYFRTVISKNKFSRLLTDSGILNDNHFLKEIKKRLFEKFLPFQPEKGTLQFVLNQVFYLSTDSIWINKIPYDQIVVLYELLGFTDIYENVKQETPFSEVMIAMQILAQRMSGRALENDVIKMVPEYSNFESPFLGFEKELNQLEHIIRANGCHYIQSTELVYKQVLMLHKQCNDFVDKAFLNSSKYGISLSVNQSLLRIRQQLVRIKELLPLLVVDSEEGKKRNSTLVLIRLIRYNCYKNNIRKLLLESTQLISYEITQHTAKSGQKYITDGYKEYFSMFYKAIGGGFIVGFLCLFKLLFSRIETSAFGHAFFYSLNYASGFVIIFLLGFTLATKQPAMTAATIAQTLDEGMKNKNQVKEKHTLFAKLFARIFRTQFIAFVGNVLFAFPVSLFLIWMLDLVSGVNYAEARAGKLIHDLDPIYSMSIIHAAIAGVYLFFSGIISGNIANRNKHYQVAYRIQENPFLKQTFGIVKTKKISNWVHENWAGVISNMWFGIFLGSTASLGIFFGLNLDIRHITFASGNFALGLYGNHFSLNFWSLFWSVIGIGLIGFINFIVSFSLSMFLALRSRNIPLSELRLLNKSIIYYFKRAPLNFFFPLKDKA</sequence>
<reference evidence="6 7" key="1">
    <citation type="submission" date="2017-04" db="EMBL/GenBank/DDBJ databases">
        <title>Compelte genome sequence of WV33.</title>
        <authorList>
            <person name="Lee P.C."/>
        </authorList>
    </citation>
    <scope>NUCLEOTIDE SEQUENCE [LARGE SCALE GENOMIC DNA]</scope>
    <source>
        <strain evidence="6 7">WV33</strain>
    </source>
</reference>
<feature type="transmembrane region" description="Helical" evidence="5">
    <location>
        <begin position="351"/>
        <end position="372"/>
    </location>
</feature>
<feature type="transmembrane region" description="Helical" evidence="5">
    <location>
        <begin position="612"/>
        <end position="639"/>
    </location>
</feature>